<reference evidence="4 5" key="1">
    <citation type="journal article" date="2016" name="J. Microbiol.">
        <title>Dankookia rubra gen. nov., sp. nov., an alphaproteobacterium isolated from sediment of a shallow stream.</title>
        <authorList>
            <person name="Kim W.H."/>
            <person name="Kim D.H."/>
            <person name="Kang K."/>
            <person name="Ahn T.Y."/>
        </authorList>
    </citation>
    <scope>NUCLEOTIDE SEQUENCE [LARGE SCALE GENOMIC DNA]</scope>
    <source>
        <strain evidence="4 5">JCM30602</strain>
    </source>
</reference>
<evidence type="ECO:0000313" key="5">
    <source>
        <dbReference type="Proteomes" id="UP000295096"/>
    </source>
</evidence>
<feature type="domain" description="Response regulatory" evidence="3">
    <location>
        <begin position="21"/>
        <end position="136"/>
    </location>
</feature>
<dbReference type="EMBL" id="SMSJ01000026">
    <property type="protein sequence ID" value="TDH61126.1"/>
    <property type="molecule type" value="Genomic_DNA"/>
</dbReference>
<protein>
    <submittedName>
        <fullName evidence="4">Response regulator</fullName>
    </submittedName>
</protein>
<dbReference type="OrthoDB" id="7272914at2"/>
<feature type="region of interest" description="Disordered" evidence="2">
    <location>
        <begin position="141"/>
        <end position="170"/>
    </location>
</feature>
<organism evidence="4 5">
    <name type="scientific">Dankookia rubra</name>
    <dbReference type="NCBI Taxonomy" id="1442381"/>
    <lineage>
        <taxon>Bacteria</taxon>
        <taxon>Pseudomonadati</taxon>
        <taxon>Pseudomonadota</taxon>
        <taxon>Alphaproteobacteria</taxon>
        <taxon>Acetobacterales</taxon>
        <taxon>Roseomonadaceae</taxon>
        <taxon>Dankookia</taxon>
    </lineage>
</organism>
<feature type="compositionally biased region" description="Pro residues" evidence="2">
    <location>
        <begin position="159"/>
        <end position="170"/>
    </location>
</feature>
<comment type="caution">
    <text evidence="4">The sequence shown here is derived from an EMBL/GenBank/DDBJ whole genome shotgun (WGS) entry which is preliminary data.</text>
</comment>
<dbReference type="SMART" id="SM00448">
    <property type="entry name" value="REC"/>
    <property type="match status" value="1"/>
</dbReference>
<feature type="modified residue" description="4-aspartylphosphate" evidence="1">
    <location>
        <position position="69"/>
    </location>
</feature>
<keyword evidence="5" id="KW-1185">Reference proteome</keyword>
<evidence type="ECO:0000256" key="2">
    <source>
        <dbReference type="SAM" id="MobiDB-lite"/>
    </source>
</evidence>
<dbReference type="Gene3D" id="3.40.50.2300">
    <property type="match status" value="1"/>
</dbReference>
<evidence type="ECO:0000259" key="3">
    <source>
        <dbReference type="PROSITE" id="PS50110"/>
    </source>
</evidence>
<evidence type="ECO:0000313" key="4">
    <source>
        <dbReference type="EMBL" id="TDH61126.1"/>
    </source>
</evidence>
<dbReference type="GO" id="GO:0000160">
    <property type="term" value="P:phosphorelay signal transduction system"/>
    <property type="evidence" value="ECO:0007669"/>
    <property type="project" value="InterPro"/>
</dbReference>
<sequence length="170" mass="18589">MHAHYICMKGQVNKRHAGDQLALIVEDEVLIAMDIENVLVAEGFTCVLAMSPLQVEAMPIDDLTVAVVDLRLRECASGRSVIRSLRERVPHLPVVVVTGFSFSSPEADLRGLGGPTERLEKPVAPGDLSQAVWAVIDRRRTGTPPFPRRRREDALTASPWPPAPSASPPR</sequence>
<dbReference type="InterPro" id="IPR011006">
    <property type="entry name" value="CheY-like_superfamily"/>
</dbReference>
<evidence type="ECO:0000256" key="1">
    <source>
        <dbReference type="PROSITE-ProRule" id="PRU00169"/>
    </source>
</evidence>
<dbReference type="InterPro" id="IPR001789">
    <property type="entry name" value="Sig_transdc_resp-reg_receiver"/>
</dbReference>
<gene>
    <name evidence="4" type="ORF">E2C06_18665</name>
</gene>
<dbReference type="SUPFAM" id="SSF52172">
    <property type="entry name" value="CheY-like"/>
    <property type="match status" value="1"/>
</dbReference>
<accession>A0A4R5QDT7</accession>
<dbReference type="Pfam" id="PF00072">
    <property type="entry name" value="Response_reg"/>
    <property type="match status" value="1"/>
</dbReference>
<keyword evidence="1" id="KW-0597">Phosphoprotein</keyword>
<dbReference type="Proteomes" id="UP000295096">
    <property type="component" value="Unassembled WGS sequence"/>
</dbReference>
<name>A0A4R5QDT7_9PROT</name>
<dbReference type="AlphaFoldDB" id="A0A4R5QDT7"/>
<dbReference type="PROSITE" id="PS50110">
    <property type="entry name" value="RESPONSE_REGULATORY"/>
    <property type="match status" value="1"/>
</dbReference>
<proteinExistence type="predicted"/>